<keyword evidence="2" id="KW-0472">Membrane</keyword>
<geneLocation type="plasmid" evidence="4">
    <name>pMC4</name>
</geneLocation>
<evidence type="ECO:0000256" key="1">
    <source>
        <dbReference type="SAM" id="MobiDB-lite"/>
    </source>
</evidence>
<keyword evidence="2" id="KW-0812">Transmembrane</keyword>
<keyword evidence="4" id="KW-0614">Plasmid</keyword>
<name>A0A193SBQ2_9ZZZZ</name>
<dbReference type="SUPFAM" id="SSF52540">
    <property type="entry name" value="P-loop containing nucleoside triphosphate hydrolases"/>
    <property type="match status" value="1"/>
</dbReference>
<feature type="transmembrane region" description="Helical" evidence="2">
    <location>
        <begin position="176"/>
        <end position="195"/>
    </location>
</feature>
<evidence type="ECO:0000256" key="2">
    <source>
        <dbReference type="SAM" id="Phobius"/>
    </source>
</evidence>
<dbReference type="Gene3D" id="3.40.50.300">
    <property type="entry name" value="P-loop containing nucleotide triphosphate hydrolases"/>
    <property type="match status" value="1"/>
</dbReference>
<dbReference type="AlphaFoldDB" id="A0A193SBQ2"/>
<keyword evidence="2" id="KW-1133">Transmembrane helix</keyword>
<feature type="region of interest" description="Disordered" evidence="1">
    <location>
        <begin position="309"/>
        <end position="355"/>
    </location>
</feature>
<evidence type="ECO:0000259" key="3">
    <source>
        <dbReference type="Pfam" id="PF05707"/>
    </source>
</evidence>
<protein>
    <submittedName>
        <fullName evidence="4">32,7 kDa protein ORF 301</fullName>
    </submittedName>
</protein>
<feature type="compositionally biased region" description="Polar residues" evidence="1">
    <location>
        <begin position="313"/>
        <end position="327"/>
    </location>
</feature>
<sequence>MITLITGAPGTGKTAALVLLLHELAKDRALFVNGIPELKVPHQALEKPEEWMTEVPDGAAVVIDEVQNVWRPRGPGTKVPEHVAKLETHRHRGLDFFIITQGPNLVDSNVRALVGRHIHLRDLGVLGRWWYEWPECADNCRTGWRAAPIKKRYRLPKKIFDSYKSASLHIKPIRSFPKVLIVFIVALIGAGYFIFKGYNDIFAKKKTPVVASAPGTPGTSTAAVPPSYAQVQKKLADERVDFIPRLSDRPHTAPAYDELRVVVRVPYVSGAMCINDKCKCYADGSYVPEISSDACRDWAEKKPFNPYVLTSAPGASTPSTGKQTGTPQGAGGMGVQTPHVNASSPGAGVAASPSS</sequence>
<dbReference type="Pfam" id="PF05707">
    <property type="entry name" value="Zot"/>
    <property type="match status" value="1"/>
</dbReference>
<evidence type="ECO:0000313" key="4">
    <source>
        <dbReference type="EMBL" id="CVK35560.1"/>
    </source>
</evidence>
<organism evidence="4">
    <name type="scientific">biofilter metagenome</name>
    <dbReference type="NCBI Taxonomy" id="1070537"/>
    <lineage>
        <taxon>unclassified sequences</taxon>
        <taxon>metagenomes</taxon>
        <taxon>ecological metagenomes</taxon>
    </lineage>
</organism>
<reference evidence="4" key="1">
    <citation type="journal article" date="2016" name="Sci. Rep.">
        <title>Genomics of high molecular weight plasmids isolated from an on-farm biopurification system.</title>
        <authorList>
            <person name="Martini M.C."/>
            <person name="Wibberg D."/>
            <person name="Lozano M."/>
            <person name="Torres Tejerizo G."/>
            <person name="Albicoro F.J."/>
            <person name="Jaenicke S."/>
            <person name="van Elsas J.D."/>
            <person name="Petroni A."/>
            <person name="Garcillan-Barcia M.P."/>
            <person name="de la Cruz F."/>
            <person name="Schluter A."/>
            <person name="Puhler A."/>
            <person name="Pistorio M."/>
            <person name="Lagares A."/>
            <person name="Del Papa M.F."/>
        </authorList>
    </citation>
    <scope>NUCLEOTIDE SEQUENCE</scope>
    <source>
        <plasmid evidence="4">pMC4</plasmid>
    </source>
</reference>
<accession>A0A193SBQ2</accession>
<dbReference type="EMBL" id="LT158604">
    <property type="protein sequence ID" value="CVK35560.1"/>
    <property type="molecule type" value="Genomic_DNA"/>
</dbReference>
<feature type="compositionally biased region" description="Low complexity" evidence="1">
    <location>
        <begin position="342"/>
        <end position="355"/>
    </location>
</feature>
<feature type="domain" description="Zona occludens toxin N-terminal" evidence="3">
    <location>
        <begin position="49"/>
        <end position="168"/>
    </location>
</feature>
<dbReference type="InterPro" id="IPR027417">
    <property type="entry name" value="P-loop_NTPase"/>
</dbReference>
<dbReference type="InterPro" id="IPR008900">
    <property type="entry name" value="Zot_N"/>
</dbReference>
<proteinExistence type="predicted"/>
<gene>
    <name evidence="4" type="ORF">MCM2015_pMC4_2</name>
</gene>